<keyword evidence="3" id="KW-1185">Reference proteome</keyword>
<evidence type="ECO:0000256" key="1">
    <source>
        <dbReference type="SAM" id="Phobius"/>
    </source>
</evidence>
<accession>A0ABP8U6D0</accession>
<feature type="transmembrane region" description="Helical" evidence="1">
    <location>
        <begin position="33"/>
        <end position="52"/>
    </location>
</feature>
<dbReference type="Proteomes" id="UP001501442">
    <property type="component" value="Unassembled WGS sequence"/>
</dbReference>
<name>A0ABP8U6D0_9ACTN</name>
<proteinExistence type="predicted"/>
<dbReference type="EMBL" id="BAABHK010000002">
    <property type="protein sequence ID" value="GAA4622792.1"/>
    <property type="molecule type" value="Genomic_DNA"/>
</dbReference>
<keyword evidence="1" id="KW-0472">Membrane</keyword>
<protein>
    <submittedName>
        <fullName evidence="2">DUF3054 domain-containing protein</fullName>
    </submittedName>
</protein>
<comment type="caution">
    <text evidence="2">The sequence shown here is derived from an EMBL/GenBank/DDBJ whole genome shotgun (WGS) entry which is preliminary data.</text>
</comment>
<keyword evidence="1" id="KW-0812">Transmembrane</keyword>
<evidence type="ECO:0000313" key="2">
    <source>
        <dbReference type="EMBL" id="GAA4622792.1"/>
    </source>
</evidence>
<keyword evidence="1" id="KW-1133">Transmembrane helix</keyword>
<reference evidence="3" key="1">
    <citation type="journal article" date="2019" name="Int. J. Syst. Evol. Microbiol.">
        <title>The Global Catalogue of Microorganisms (GCM) 10K type strain sequencing project: providing services to taxonomists for standard genome sequencing and annotation.</title>
        <authorList>
            <consortium name="The Broad Institute Genomics Platform"/>
            <consortium name="The Broad Institute Genome Sequencing Center for Infectious Disease"/>
            <person name="Wu L."/>
            <person name="Ma J."/>
        </authorList>
    </citation>
    <scope>NUCLEOTIDE SEQUENCE [LARGE SCALE GENOMIC DNA]</scope>
    <source>
        <strain evidence="3">JCM 17939</strain>
    </source>
</reference>
<dbReference type="InterPro" id="IPR021414">
    <property type="entry name" value="DUF3054"/>
</dbReference>
<gene>
    <name evidence="2" type="ORF">GCM10023196_016420</name>
</gene>
<feature type="transmembrane region" description="Helical" evidence="1">
    <location>
        <begin position="88"/>
        <end position="109"/>
    </location>
</feature>
<dbReference type="Pfam" id="PF11255">
    <property type="entry name" value="DUF3054"/>
    <property type="match status" value="1"/>
</dbReference>
<sequence>MRSVTAVALDLCCVLAFVVIGRAGHSEGETIAGIAKTAWPFLLGLLIGWAVTRAWRRPAALVGTGVGVWLVTVAAGMALRVVSGQGTAVTFVLVALIFLGLVMFGWRAVAHRLMRA</sequence>
<feature type="transmembrane region" description="Helical" evidence="1">
    <location>
        <begin position="59"/>
        <end position="82"/>
    </location>
</feature>
<dbReference type="RefSeq" id="WP_345430045.1">
    <property type="nucleotide sequence ID" value="NZ_BAABHK010000002.1"/>
</dbReference>
<evidence type="ECO:0000313" key="3">
    <source>
        <dbReference type="Proteomes" id="UP001501442"/>
    </source>
</evidence>
<organism evidence="2 3">
    <name type="scientific">Actinoallomurus vinaceus</name>
    <dbReference type="NCBI Taxonomy" id="1080074"/>
    <lineage>
        <taxon>Bacteria</taxon>
        <taxon>Bacillati</taxon>
        <taxon>Actinomycetota</taxon>
        <taxon>Actinomycetes</taxon>
        <taxon>Streptosporangiales</taxon>
        <taxon>Thermomonosporaceae</taxon>
        <taxon>Actinoallomurus</taxon>
    </lineage>
</organism>